<dbReference type="PATRIC" id="fig|573060.9.peg.3163"/>
<protein>
    <submittedName>
        <fullName evidence="1">Uncharacterized protein</fullName>
    </submittedName>
</protein>
<sequence length="113" mass="12315">MSDSYQAIFDAVRSRISGGDVSAAMESVLRQCFGMAHHLMQCVAQEYESAAHEQQRPCVLFKPALYIDGDQWCALYGADLQMGVAGFGDTPALAMQDFDTRWNSPLHAAGAPI</sequence>
<dbReference type="OrthoDB" id="9156509at2"/>
<name>C5T509_ACIDE</name>
<evidence type="ECO:0000313" key="2">
    <source>
        <dbReference type="Proteomes" id="UP000003856"/>
    </source>
</evidence>
<accession>C5T509</accession>
<comment type="caution">
    <text evidence="1">The sequence shown here is derived from an EMBL/GenBank/DDBJ whole genome shotgun (WGS) entry which is preliminary data.</text>
</comment>
<proteinExistence type="predicted"/>
<organism evidence="1 2">
    <name type="scientific">Acidovorax delafieldii 2AN</name>
    <dbReference type="NCBI Taxonomy" id="573060"/>
    <lineage>
        <taxon>Bacteria</taxon>
        <taxon>Pseudomonadati</taxon>
        <taxon>Pseudomonadota</taxon>
        <taxon>Betaproteobacteria</taxon>
        <taxon>Burkholderiales</taxon>
        <taxon>Comamonadaceae</taxon>
        <taxon>Acidovorax</taxon>
    </lineage>
</organism>
<reference evidence="1 2" key="1">
    <citation type="submission" date="2009-05" db="EMBL/GenBank/DDBJ databases">
        <title>The draft genome of Acidovorax delafieldii 2AN.</title>
        <authorList>
            <consortium name="US DOE Joint Genome Institute (JGI-PGF)"/>
            <person name="Lucas S."/>
            <person name="Copeland A."/>
            <person name="Lapidus A."/>
            <person name="Glavina del Rio T."/>
            <person name="Tice H."/>
            <person name="Bruce D."/>
            <person name="Goodwin L."/>
            <person name="Pitluck S."/>
            <person name="Larimer F."/>
            <person name="Land M.L."/>
            <person name="Hauser L."/>
            <person name="Shelobolina E.S."/>
            <person name="Picardal F."/>
            <person name="Roden E."/>
            <person name="Emerson D."/>
        </authorList>
    </citation>
    <scope>NUCLEOTIDE SEQUENCE [LARGE SCALE GENOMIC DNA]</scope>
    <source>
        <strain evidence="1 2">2AN</strain>
    </source>
</reference>
<dbReference type="Proteomes" id="UP000003856">
    <property type="component" value="Unassembled WGS sequence"/>
</dbReference>
<evidence type="ECO:0000313" key="1">
    <source>
        <dbReference type="EMBL" id="EER60464.1"/>
    </source>
</evidence>
<dbReference type="AlphaFoldDB" id="C5T509"/>
<dbReference type="EMBL" id="ACQT01000055">
    <property type="protein sequence ID" value="EER60464.1"/>
    <property type="molecule type" value="Genomic_DNA"/>
</dbReference>
<keyword evidence="2" id="KW-1185">Reference proteome</keyword>
<gene>
    <name evidence="1" type="ORF">AcdelDRAFT_1989</name>
</gene>
<dbReference type="RefSeq" id="WP_005796040.1">
    <property type="nucleotide sequence ID" value="NZ_ACQT01000055.1"/>
</dbReference>